<reference evidence="1 2" key="1">
    <citation type="submission" date="2021-02" db="EMBL/GenBank/DDBJ databases">
        <title>Leishmania (Mundinia) enrietti genome sequencing and assembly.</title>
        <authorList>
            <person name="Almutairi H."/>
            <person name="Gatherer D."/>
        </authorList>
    </citation>
    <scope>NUCLEOTIDE SEQUENCE [LARGE SCALE GENOMIC DNA]</scope>
    <source>
        <strain evidence="1">CUR178</strain>
    </source>
</reference>
<dbReference type="AlphaFoldDB" id="A0A836HCF4"/>
<organism evidence="1 2">
    <name type="scientific">Leishmania enriettii</name>
    <dbReference type="NCBI Taxonomy" id="5663"/>
    <lineage>
        <taxon>Eukaryota</taxon>
        <taxon>Discoba</taxon>
        <taxon>Euglenozoa</taxon>
        <taxon>Kinetoplastea</taxon>
        <taxon>Metakinetoplastina</taxon>
        <taxon>Trypanosomatida</taxon>
        <taxon>Trypanosomatidae</taxon>
        <taxon>Leishmaniinae</taxon>
        <taxon>Leishmania</taxon>
    </lineage>
</organism>
<accession>A0A836HCF4</accession>
<dbReference type="RefSeq" id="XP_067691680.1">
    <property type="nucleotide sequence ID" value="XM_067836309.1"/>
</dbReference>
<dbReference type="KEGG" id="lenr:94171819"/>
<dbReference type="GeneID" id="94171819"/>
<protein>
    <recommendedName>
        <fullName evidence="3">Glycosomal membrane protein-like protein</fullName>
    </recommendedName>
</protein>
<sequence>MSKAALSLSRMLERTDSVDKLTKLMIGIFTILSETKSPRGEQYRRSAQHLTEVRSFLRVGRVFALTFKMQSLVELFAAHGFMWTERKKFVEFFKVIFDFLYAASDHALLVARKGLLSEGVDVARLQDCAVATRFCCHLFGTVLSVLEFCDAARKREYDPPAAMRGCKIAALSATRDAVDTVVTLSICSYASSVRQLSPRVEGALRCLSGGLSTYLSWHNSA</sequence>
<evidence type="ECO:0000313" key="1">
    <source>
        <dbReference type="EMBL" id="KAG5475151.1"/>
    </source>
</evidence>
<evidence type="ECO:0000313" key="2">
    <source>
        <dbReference type="Proteomes" id="UP000674179"/>
    </source>
</evidence>
<comment type="caution">
    <text evidence="1">The sequence shown here is derived from an EMBL/GenBank/DDBJ whole genome shotgun (WGS) entry which is preliminary data.</text>
</comment>
<dbReference type="EMBL" id="JAFHKP010000028">
    <property type="protein sequence ID" value="KAG5475151.1"/>
    <property type="molecule type" value="Genomic_DNA"/>
</dbReference>
<dbReference type="Proteomes" id="UP000674179">
    <property type="component" value="Chromosome 28"/>
</dbReference>
<name>A0A836HCF4_LEIEN</name>
<dbReference type="OrthoDB" id="272662at2759"/>
<proteinExistence type="predicted"/>
<keyword evidence="2" id="KW-1185">Reference proteome</keyword>
<gene>
    <name evidence="1" type="ORF">CUR178_04602</name>
</gene>
<evidence type="ECO:0008006" key="3">
    <source>
        <dbReference type="Google" id="ProtNLM"/>
    </source>
</evidence>